<sequence length="189" mass="21110">MVQRTPVEQREAKELFLSQLALTGSVAEACRRSQLSRSVVYHWRTTDKAVAEAWEQSIAIRLDAIRDEVVEKALVATGRIVEEALIGEDGMPVWDEELGDFVTVRKLVDYDPQILKSLVNKTMVSADGRNAPSVTVNTQLNVQAQQRPEVIRRVERPSWAPRAGEDDVLDAEPVRAADAATTELDEEDE</sequence>
<evidence type="ECO:0000313" key="2">
    <source>
        <dbReference type="EMBL" id="MCQ8186432.1"/>
    </source>
</evidence>
<reference evidence="2" key="1">
    <citation type="submission" date="2022-07" db="EMBL/GenBank/DDBJ databases">
        <title>Parvularcula maris sp. nov., an algicidal bacterium isolated from seawater.</title>
        <authorList>
            <person name="Li F."/>
        </authorList>
    </citation>
    <scope>NUCLEOTIDE SEQUENCE</scope>
    <source>
        <strain evidence="2">BGMRC 0090</strain>
    </source>
</reference>
<dbReference type="Proteomes" id="UP001142610">
    <property type="component" value="Unassembled WGS sequence"/>
</dbReference>
<protein>
    <recommendedName>
        <fullName evidence="4">Terminase</fullName>
    </recommendedName>
</protein>
<name>A0A9X2LB52_9PROT</name>
<evidence type="ECO:0000256" key="1">
    <source>
        <dbReference type="SAM" id="MobiDB-lite"/>
    </source>
</evidence>
<organism evidence="2 3">
    <name type="scientific">Parvularcula maris</name>
    <dbReference type="NCBI Taxonomy" id="2965077"/>
    <lineage>
        <taxon>Bacteria</taxon>
        <taxon>Pseudomonadati</taxon>
        <taxon>Pseudomonadota</taxon>
        <taxon>Alphaproteobacteria</taxon>
        <taxon>Parvularculales</taxon>
        <taxon>Parvularculaceae</taxon>
        <taxon>Parvularcula</taxon>
    </lineage>
</organism>
<dbReference type="EMBL" id="JANIBC010000018">
    <property type="protein sequence ID" value="MCQ8186432.1"/>
    <property type="molecule type" value="Genomic_DNA"/>
</dbReference>
<gene>
    <name evidence="2" type="ORF">NOG11_13695</name>
</gene>
<proteinExistence type="predicted"/>
<comment type="caution">
    <text evidence="2">The sequence shown here is derived from an EMBL/GenBank/DDBJ whole genome shotgun (WGS) entry which is preliminary data.</text>
</comment>
<evidence type="ECO:0000313" key="3">
    <source>
        <dbReference type="Proteomes" id="UP001142610"/>
    </source>
</evidence>
<keyword evidence="3" id="KW-1185">Reference proteome</keyword>
<dbReference type="Gene3D" id="1.10.10.60">
    <property type="entry name" value="Homeodomain-like"/>
    <property type="match status" value="1"/>
</dbReference>
<feature type="region of interest" description="Disordered" evidence="1">
    <location>
        <begin position="153"/>
        <end position="189"/>
    </location>
</feature>
<dbReference type="RefSeq" id="WP_256620352.1">
    <property type="nucleotide sequence ID" value="NZ_JANIBC010000018.1"/>
</dbReference>
<evidence type="ECO:0008006" key="4">
    <source>
        <dbReference type="Google" id="ProtNLM"/>
    </source>
</evidence>
<dbReference type="AlphaFoldDB" id="A0A9X2LB52"/>
<accession>A0A9X2LB52</accession>